<dbReference type="AlphaFoldDB" id="A0A0A9CX12"/>
<dbReference type="EMBL" id="GBRH01219955">
    <property type="protein sequence ID" value="JAD77940.1"/>
    <property type="molecule type" value="Transcribed_RNA"/>
</dbReference>
<sequence>MLSNLVEAVDVLDVVHHCELIVAVQFVDVFDSLSSLIKDPTCSLRAG</sequence>
<organism evidence="1">
    <name type="scientific">Arundo donax</name>
    <name type="common">Giant reed</name>
    <name type="synonym">Donax arundinaceus</name>
    <dbReference type="NCBI Taxonomy" id="35708"/>
    <lineage>
        <taxon>Eukaryota</taxon>
        <taxon>Viridiplantae</taxon>
        <taxon>Streptophyta</taxon>
        <taxon>Embryophyta</taxon>
        <taxon>Tracheophyta</taxon>
        <taxon>Spermatophyta</taxon>
        <taxon>Magnoliopsida</taxon>
        <taxon>Liliopsida</taxon>
        <taxon>Poales</taxon>
        <taxon>Poaceae</taxon>
        <taxon>PACMAD clade</taxon>
        <taxon>Arundinoideae</taxon>
        <taxon>Arundineae</taxon>
        <taxon>Arundo</taxon>
    </lineage>
</organism>
<evidence type="ECO:0000313" key="1">
    <source>
        <dbReference type="EMBL" id="JAD77940.1"/>
    </source>
</evidence>
<reference evidence="1" key="2">
    <citation type="journal article" date="2015" name="Data Brief">
        <title>Shoot transcriptome of the giant reed, Arundo donax.</title>
        <authorList>
            <person name="Barrero R.A."/>
            <person name="Guerrero F.D."/>
            <person name="Moolhuijzen P."/>
            <person name="Goolsby J.A."/>
            <person name="Tidwell J."/>
            <person name="Bellgard S.E."/>
            <person name="Bellgard M.I."/>
        </authorList>
    </citation>
    <scope>NUCLEOTIDE SEQUENCE</scope>
    <source>
        <tissue evidence="1">Shoot tissue taken approximately 20 cm above the soil surface</tissue>
    </source>
</reference>
<proteinExistence type="predicted"/>
<reference evidence="1" key="1">
    <citation type="submission" date="2014-09" db="EMBL/GenBank/DDBJ databases">
        <authorList>
            <person name="Magalhaes I.L.F."/>
            <person name="Oliveira U."/>
            <person name="Santos F.R."/>
            <person name="Vidigal T.H.D.A."/>
            <person name="Brescovit A.D."/>
            <person name="Santos A.J."/>
        </authorList>
    </citation>
    <scope>NUCLEOTIDE SEQUENCE</scope>
    <source>
        <tissue evidence="1">Shoot tissue taken approximately 20 cm above the soil surface</tissue>
    </source>
</reference>
<protein>
    <submittedName>
        <fullName evidence="1">Cyclin IaZm</fullName>
    </submittedName>
</protein>
<accession>A0A0A9CX12</accession>
<name>A0A0A9CX12_ARUDO</name>